<protein>
    <submittedName>
        <fullName evidence="1">SH3 domain-containing protein</fullName>
    </submittedName>
</protein>
<accession>A0A0L8T5F1</accession>
<name>A0A0L8T5F1_VIBPH</name>
<dbReference type="PROSITE" id="PS51781">
    <property type="entry name" value="SH3B"/>
    <property type="match status" value="1"/>
</dbReference>
<gene>
    <name evidence="1" type="ORF">HKB16_31385</name>
</gene>
<dbReference type="Pfam" id="PF08239">
    <property type="entry name" value="SH3_3"/>
    <property type="match status" value="1"/>
</dbReference>
<dbReference type="OMA" id="ASQWRIA"/>
<organism evidence="1 2">
    <name type="scientific">Vibrio parahaemolyticus</name>
    <dbReference type="NCBI Taxonomy" id="670"/>
    <lineage>
        <taxon>Bacteria</taxon>
        <taxon>Pseudomonadati</taxon>
        <taxon>Pseudomonadota</taxon>
        <taxon>Gammaproteobacteria</taxon>
        <taxon>Vibrionales</taxon>
        <taxon>Vibrionaceae</taxon>
        <taxon>Vibrio</taxon>
    </lineage>
</organism>
<proteinExistence type="predicted"/>
<evidence type="ECO:0000313" key="1">
    <source>
        <dbReference type="EMBL" id="NMU87355.1"/>
    </source>
</evidence>
<dbReference type="EMBL" id="JABCLB010002612">
    <property type="protein sequence ID" value="NMU87355.1"/>
    <property type="molecule type" value="Genomic_DNA"/>
</dbReference>
<reference evidence="1 2" key="1">
    <citation type="submission" date="2020-04" db="EMBL/GenBank/DDBJ databases">
        <title>Whole-genome sequencing of Vibrio spp. from China reveals different genetic environments of blaCTX-M-14 among diverse lineages.</title>
        <authorList>
            <person name="Zheng Z."/>
            <person name="Ye L."/>
            <person name="Chen S."/>
        </authorList>
    </citation>
    <scope>NUCLEOTIDE SEQUENCE [LARGE SCALE GENOMIC DNA]</scope>
    <source>
        <strain evidence="1 2">Vb0551</strain>
    </source>
</reference>
<dbReference type="PROSITE" id="PS51257">
    <property type="entry name" value="PROKAR_LIPOPROTEIN"/>
    <property type="match status" value="1"/>
</dbReference>
<dbReference type="RefSeq" id="WP_005459508.1">
    <property type="nucleotide sequence ID" value="NZ_CANUHY010000003.1"/>
</dbReference>
<sequence length="265" mass="29619">MVTAKQLGRSALALTLISLSGCQLFQSNTNAEVASPVIVNDHAQSIMVISDQMDMYLSSEGRESFLNQMLVALESDSRDKFKGKDPDTYSWWKIRVQPNEWQQAEIVRPVEEGVDTSNKLEFMDVSYRSKTGLNLRSKPSVESTKLGQLEKGEVFNALARVEGEPWILVEQKGVIKGYVHQDYVRSNVVNRDILSTQPNPLFDAQQATHSVSSARHELLGSYTCRALSYELTKDGDVTTGSLRACRKKRKVWYIDTPSASPANPS</sequence>
<dbReference type="OrthoDB" id="5873288at2"/>
<comment type="caution">
    <text evidence="1">The sequence shown here is derived from an EMBL/GenBank/DDBJ whole genome shotgun (WGS) entry which is preliminary data.</text>
</comment>
<dbReference type="InterPro" id="IPR003646">
    <property type="entry name" value="SH3-like_bac-type"/>
</dbReference>
<dbReference type="AlphaFoldDB" id="A0A0L8T5F1"/>
<dbReference type="GeneID" id="1187814"/>
<dbReference type="Proteomes" id="UP000518904">
    <property type="component" value="Unassembled WGS sequence"/>
</dbReference>
<evidence type="ECO:0000313" key="2">
    <source>
        <dbReference type="Proteomes" id="UP000518904"/>
    </source>
</evidence>
<dbReference type="Gene3D" id="2.30.30.40">
    <property type="entry name" value="SH3 Domains"/>
    <property type="match status" value="1"/>
</dbReference>